<reference evidence="7 8" key="1">
    <citation type="submission" date="2015-06" db="EMBL/GenBank/DDBJ databases">
        <title>Draft genome of the ant-associated black yeast Phialophora attae CBS 131958.</title>
        <authorList>
            <person name="Moreno L.F."/>
            <person name="Stielow B.J."/>
            <person name="de Hoog S."/>
            <person name="Vicente V.A."/>
            <person name="Weiss V.A."/>
            <person name="de Vries M."/>
            <person name="Cruz L.M."/>
            <person name="Souza E.M."/>
        </authorList>
    </citation>
    <scope>NUCLEOTIDE SEQUENCE [LARGE SCALE GENOMIC DNA]</scope>
    <source>
        <strain evidence="7 8">CBS 131958</strain>
    </source>
</reference>
<organism evidence="7 8">
    <name type="scientific">Cyphellophora attinorum</name>
    <dbReference type="NCBI Taxonomy" id="1664694"/>
    <lineage>
        <taxon>Eukaryota</taxon>
        <taxon>Fungi</taxon>
        <taxon>Dikarya</taxon>
        <taxon>Ascomycota</taxon>
        <taxon>Pezizomycotina</taxon>
        <taxon>Eurotiomycetes</taxon>
        <taxon>Chaetothyriomycetidae</taxon>
        <taxon>Chaetothyriales</taxon>
        <taxon>Cyphellophoraceae</taxon>
        <taxon>Cyphellophora</taxon>
    </lineage>
</organism>
<evidence type="ECO:0000256" key="3">
    <source>
        <dbReference type="ARBA" id="ARBA00023242"/>
    </source>
</evidence>
<proteinExistence type="predicted"/>
<dbReference type="GO" id="GO:0005634">
    <property type="term" value="C:nucleus"/>
    <property type="evidence" value="ECO:0007669"/>
    <property type="project" value="UniProtKB-SubCell"/>
</dbReference>
<dbReference type="AlphaFoldDB" id="A0A0N1HM15"/>
<dbReference type="Proteomes" id="UP000038010">
    <property type="component" value="Unassembled WGS sequence"/>
</dbReference>
<comment type="subcellular location">
    <subcellularLocation>
        <location evidence="1">Nucleus</location>
    </subcellularLocation>
</comment>
<evidence type="ECO:0000256" key="1">
    <source>
        <dbReference type="ARBA" id="ARBA00004123"/>
    </source>
</evidence>
<dbReference type="GeneID" id="28732947"/>
<evidence type="ECO:0000259" key="6">
    <source>
        <dbReference type="Pfam" id="PF08573"/>
    </source>
</evidence>
<evidence type="ECO:0000256" key="2">
    <source>
        <dbReference type="ARBA" id="ARBA00022763"/>
    </source>
</evidence>
<keyword evidence="2" id="KW-0227">DNA damage</keyword>
<feature type="compositionally biased region" description="Polar residues" evidence="5">
    <location>
        <begin position="215"/>
        <end position="224"/>
    </location>
</feature>
<dbReference type="GO" id="GO:0006281">
    <property type="term" value="P:DNA repair"/>
    <property type="evidence" value="ECO:0007669"/>
    <property type="project" value="InterPro"/>
</dbReference>
<sequence>MGDVTPAVTGAHLQNTLVTALSQGQVVAKRLEDQQKQLEDQQEHIEKLFTELASKQAEIDVLKRELRTVQTKERKWRLQNPHISSPVILSDEIEHTPRPATPVSPARQSSPTPHVQVESSPPPRKRQRTRESTPLREVQSTEVAPLREVHNTKSALTRVGKAIAAIPSLTEDGEHTTPKLKSTKSPTNASAASKDAHSRLGGLLAAPAPTTNALQSRRPTTGLPTTRAIPAMRKSSSDVSEQAQGAKRSRFKAPKPQDGKVSLRERPVGELSISDFKLNPEYVEEWDRPGGQRRKPLGAILGDELSDDDLLREVLGQGADERIAAMTEAARINLIHDARLRKIAEGFAHSKQQGVETGAPLQPNYWSTEFPPSQEDQKSRAAVAVKVREEVVRRYQEALRGNGRWHFRDEVN</sequence>
<feature type="coiled-coil region" evidence="4">
    <location>
        <begin position="21"/>
        <end position="72"/>
    </location>
</feature>
<dbReference type="STRING" id="1664694.A0A0N1HM15"/>
<keyword evidence="3" id="KW-0539">Nucleus</keyword>
<feature type="region of interest" description="Disordered" evidence="5">
    <location>
        <begin position="351"/>
        <end position="379"/>
    </location>
</feature>
<feature type="compositionally biased region" description="Polar residues" evidence="5">
    <location>
        <begin position="106"/>
        <end position="119"/>
    </location>
</feature>
<keyword evidence="4" id="KW-0175">Coiled coil</keyword>
<dbReference type="Pfam" id="PF08573">
    <property type="entry name" value="SAE2"/>
    <property type="match status" value="1"/>
</dbReference>
<dbReference type="OrthoDB" id="5801062at2759"/>
<accession>A0A0N1HM15</accession>
<feature type="compositionally biased region" description="Low complexity" evidence="5">
    <location>
        <begin position="203"/>
        <end position="214"/>
    </location>
</feature>
<feature type="region of interest" description="Disordered" evidence="5">
    <location>
        <begin position="167"/>
        <end position="261"/>
    </location>
</feature>
<keyword evidence="8" id="KW-1185">Reference proteome</keyword>
<feature type="domain" description="DNA endonuclease activator Ctp1 C-terminal" evidence="6">
    <location>
        <begin position="303"/>
        <end position="375"/>
    </location>
</feature>
<name>A0A0N1HM15_9EURO</name>
<feature type="region of interest" description="Disordered" evidence="5">
    <location>
        <begin position="87"/>
        <end position="145"/>
    </location>
</feature>
<evidence type="ECO:0000313" key="7">
    <source>
        <dbReference type="EMBL" id="KPI35703.1"/>
    </source>
</evidence>
<comment type="caution">
    <text evidence="7">The sequence shown here is derived from an EMBL/GenBank/DDBJ whole genome shotgun (WGS) entry which is preliminary data.</text>
</comment>
<dbReference type="InterPro" id="IPR013882">
    <property type="entry name" value="Ctp1_C"/>
</dbReference>
<dbReference type="VEuPathDB" id="FungiDB:AB675_1216"/>
<gene>
    <name evidence="7" type="ORF">AB675_1216</name>
</gene>
<dbReference type="EMBL" id="LFJN01000037">
    <property type="protein sequence ID" value="KPI35703.1"/>
    <property type="molecule type" value="Genomic_DNA"/>
</dbReference>
<dbReference type="RefSeq" id="XP_017995666.1">
    <property type="nucleotide sequence ID" value="XM_018141076.1"/>
</dbReference>
<evidence type="ECO:0000313" key="8">
    <source>
        <dbReference type="Proteomes" id="UP000038010"/>
    </source>
</evidence>
<protein>
    <recommendedName>
        <fullName evidence="6">DNA endonuclease activator Ctp1 C-terminal domain-containing protein</fullName>
    </recommendedName>
</protein>
<evidence type="ECO:0000256" key="4">
    <source>
        <dbReference type="SAM" id="Coils"/>
    </source>
</evidence>
<evidence type="ECO:0000256" key="5">
    <source>
        <dbReference type="SAM" id="MobiDB-lite"/>
    </source>
</evidence>